<keyword evidence="3" id="KW-1185">Reference proteome</keyword>
<dbReference type="EMBL" id="MOEC01000078">
    <property type="protein sequence ID" value="OIS90213.1"/>
    <property type="molecule type" value="Genomic_DNA"/>
</dbReference>
<organism evidence="2 3">
    <name type="scientific">Brucella cytisi</name>
    <dbReference type="NCBI Taxonomy" id="407152"/>
    <lineage>
        <taxon>Bacteria</taxon>
        <taxon>Pseudomonadati</taxon>
        <taxon>Pseudomonadota</taxon>
        <taxon>Alphaproteobacteria</taxon>
        <taxon>Hyphomicrobiales</taxon>
        <taxon>Brucellaceae</taxon>
        <taxon>Brucella/Ochrobactrum group</taxon>
        <taxon>Brucella</taxon>
    </lineage>
</organism>
<gene>
    <name evidence="2" type="ORF">BLA27_27990</name>
</gene>
<evidence type="ECO:0000256" key="1">
    <source>
        <dbReference type="SAM" id="Phobius"/>
    </source>
</evidence>
<reference evidence="2 3" key="1">
    <citation type="submission" date="2016-10" db="EMBL/GenBank/DDBJ databases">
        <title>The Draft Genome Sequence of the Potato Rhizosphere Bacteria Ochrobactrum sp. IPA7.2.</title>
        <authorList>
            <person name="Gogoleva N.E."/>
            <person name="Khlopko Y.A."/>
            <person name="Burygin G.L."/>
            <person name="Plotnikov A.O."/>
        </authorList>
    </citation>
    <scope>NUCLEOTIDE SEQUENCE [LARGE SCALE GENOMIC DNA]</scope>
    <source>
        <strain evidence="2 3">IPA7.2</strain>
    </source>
</reference>
<sequence length="88" mass="9773">MKFTPSRTLFGVLVVGYITLLAALIFQIGHDDTPLAVDELRNVARTEGPCVVGVLRRYDTVITQREVSIARKSCENGELIEAQKEVLK</sequence>
<protein>
    <submittedName>
        <fullName evidence="2">Uncharacterized protein</fullName>
    </submittedName>
</protein>
<dbReference type="AlphaFoldDB" id="A0A1J6HAS8"/>
<evidence type="ECO:0000313" key="2">
    <source>
        <dbReference type="EMBL" id="OIS90213.1"/>
    </source>
</evidence>
<proteinExistence type="predicted"/>
<feature type="transmembrane region" description="Helical" evidence="1">
    <location>
        <begin position="9"/>
        <end position="29"/>
    </location>
</feature>
<dbReference type="Proteomes" id="UP000182985">
    <property type="component" value="Unassembled WGS sequence"/>
</dbReference>
<name>A0A1J6HAS8_9HYPH</name>
<accession>A0A1J6HAS8</accession>
<dbReference type="RefSeq" id="WP_071634655.1">
    <property type="nucleotide sequence ID" value="NZ_MOEC01000078.1"/>
</dbReference>
<keyword evidence="1" id="KW-1133">Transmembrane helix</keyword>
<keyword evidence="1" id="KW-0472">Membrane</keyword>
<evidence type="ECO:0000313" key="3">
    <source>
        <dbReference type="Proteomes" id="UP000182985"/>
    </source>
</evidence>
<comment type="caution">
    <text evidence="2">The sequence shown here is derived from an EMBL/GenBank/DDBJ whole genome shotgun (WGS) entry which is preliminary data.</text>
</comment>
<keyword evidence="1" id="KW-0812">Transmembrane</keyword>